<organism evidence="2">
    <name type="scientific">Anguilla anguilla</name>
    <name type="common">European freshwater eel</name>
    <name type="synonym">Muraena anguilla</name>
    <dbReference type="NCBI Taxonomy" id="7936"/>
    <lineage>
        <taxon>Eukaryota</taxon>
        <taxon>Metazoa</taxon>
        <taxon>Chordata</taxon>
        <taxon>Craniata</taxon>
        <taxon>Vertebrata</taxon>
        <taxon>Euteleostomi</taxon>
        <taxon>Actinopterygii</taxon>
        <taxon>Neopterygii</taxon>
        <taxon>Teleostei</taxon>
        <taxon>Anguilliformes</taxon>
        <taxon>Anguillidae</taxon>
        <taxon>Anguilla</taxon>
    </lineage>
</organism>
<keyword evidence="1" id="KW-0472">Membrane</keyword>
<sequence>MCGKMKLLVIFGKPWFWLCHVCGCLRATVTMTIIISLAGTVANLKYMRSKL</sequence>
<dbReference type="AlphaFoldDB" id="A0A0E9UNT4"/>
<reference evidence="2" key="2">
    <citation type="journal article" date="2015" name="Fish Shellfish Immunol.">
        <title>Early steps in the European eel (Anguilla anguilla)-Vibrio vulnificus interaction in the gills: Role of the RtxA13 toxin.</title>
        <authorList>
            <person name="Callol A."/>
            <person name="Pajuelo D."/>
            <person name="Ebbesson L."/>
            <person name="Teles M."/>
            <person name="MacKenzie S."/>
            <person name="Amaro C."/>
        </authorList>
    </citation>
    <scope>NUCLEOTIDE SEQUENCE</scope>
</reference>
<protein>
    <submittedName>
        <fullName evidence="2">Uncharacterized protein</fullName>
    </submittedName>
</protein>
<evidence type="ECO:0000313" key="2">
    <source>
        <dbReference type="EMBL" id="JAH66865.1"/>
    </source>
</evidence>
<keyword evidence="1" id="KW-0812">Transmembrane</keyword>
<dbReference type="EMBL" id="GBXM01041712">
    <property type="protein sequence ID" value="JAH66865.1"/>
    <property type="molecule type" value="Transcribed_RNA"/>
</dbReference>
<name>A0A0E9UNT4_ANGAN</name>
<keyword evidence="1" id="KW-1133">Transmembrane helix</keyword>
<evidence type="ECO:0000256" key="1">
    <source>
        <dbReference type="SAM" id="Phobius"/>
    </source>
</evidence>
<proteinExistence type="predicted"/>
<reference evidence="2" key="1">
    <citation type="submission" date="2014-11" db="EMBL/GenBank/DDBJ databases">
        <authorList>
            <person name="Amaro Gonzalez C."/>
        </authorList>
    </citation>
    <scope>NUCLEOTIDE SEQUENCE</scope>
</reference>
<feature type="transmembrane region" description="Helical" evidence="1">
    <location>
        <begin position="15"/>
        <end position="42"/>
    </location>
</feature>
<accession>A0A0E9UNT4</accession>